<dbReference type="SUPFAM" id="SSF47384">
    <property type="entry name" value="Homodimeric domain of signal transducing histidine kinase"/>
    <property type="match status" value="1"/>
</dbReference>
<dbReference type="AlphaFoldDB" id="A0A1G4SZL5"/>
<dbReference type="Gene3D" id="3.30.565.10">
    <property type="entry name" value="Histidine kinase-like ATPase, C-terminal domain"/>
    <property type="match status" value="1"/>
</dbReference>
<dbReference type="EMBL" id="FMTM01000007">
    <property type="protein sequence ID" value="SCW74578.1"/>
    <property type="molecule type" value="Genomic_DNA"/>
</dbReference>
<dbReference type="InterPro" id="IPR013727">
    <property type="entry name" value="2CSK_N"/>
</dbReference>
<feature type="domain" description="Histidine kinase" evidence="14">
    <location>
        <begin position="235"/>
        <end position="446"/>
    </location>
</feature>
<keyword evidence="4" id="KW-0597">Phosphoprotein</keyword>
<dbReference type="Pfam" id="PF00512">
    <property type="entry name" value="HisKA"/>
    <property type="match status" value="1"/>
</dbReference>
<dbReference type="SUPFAM" id="SSF55874">
    <property type="entry name" value="ATPase domain of HSP90 chaperone/DNA topoisomerase II/histidine kinase"/>
    <property type="match status" value="1"/>
</dbReference>
<dbReference type="InterPro" id="IPR003594">
    <property type="entry name" value="HATPase_dom"/>
</dbReference>
<dbReference type="Pfam" id="PF02518">
    <property type="entry name" value="HATPase_c"/>
    <property type="match status" value="1"/>
</dbReference>
<sequence length="465" mass="50674">MKREPSITRRLILALTSAMVTFWLAAIGLGIQVMRHEFDELFDSAQQETAQRLFALIVDDLNERAETDPPGVAILNTPASREYLTYQVRDKDGNVVLRSNDASPEPFDAPLVRGFHNNDRQRIYTEATADGSLFMQVADRLGNRREAVRESAVTLLLPLIVLIPASILAIWLILGRALKPIEMLRRDIAAKDSGNMAAIEGDELPKEIKPIARSVNLLLARLRSALEAEREFTANSAHELRTPIAGALAQTQRLVEELSAGAARTRARQVESSLVDLGRLAEKLLQLSRAEAGIGASDNAADLSKVLEMIVSDYERDSRTKGRVNYVPDAGATLVRYADMDAFGIVMRNLIENALLHGDQDRPATVRLDRAGTIRVVNGGPAVAEADLSGLKKRFRRGATSASGSGLGLAIADRIVSQMGGTLELLSPASDETSGFEAKVNLPAKDLQIRQKGASRRGNFRGRQA</sequence>
<evidence type="ECO:0000256" key="8">
    <source>
        <dbReference type="ARBA" id="ARBA00022777"/>
    </source>
</evidence>
<evidence type="ECO:0000256" key="11">
    <source>
        <dbReference type="ARBA" id="ARBA00023012"/>
    </source>
</evidence>
<feature type="transmembrane region" description="Helical" evidence="13">
    <location>
        <begin position="152"/>
        <end position="174"/>
    </location>
</feature>
<keyword evidence="9" id="KW-0067">ATP-binding</keyword>
<keyword evidence="12 13" id="KW-0472">Membrane</keyword>
<dbReference type="PANTHER" id="PTHR45436">
    <property type="entry name" value="SENSOR HISTIDINE KINASE YKOH"/>
    <property type="match status" value="1"/>
</dbReference>
<keyword evidence="7" id="KW-0547">Nucleotide-binding</keyword>
<organism evidence="15 16">
    <name type="scientific">Rhizobium mongolense subsp. loessense</name>
    <dbReference type="NCBI Taxonomy" id="158890"/>
    <lineage>
        <taxon>Bacteria</taxon>
        <taxon>Pseudomonadati</taxon>
        <taxon>Pseudomonadota</taxon>
        <taxon>Alphaproteobacteria</taxon>
        <taxon>Hyphomicrobiales</taxon>
        <taxon>Rhizobiaceae</taxon>
        <taxon>Rhizobium/Agrobacterium group</taxon>
        <taxon>Rhizobium</taxon>
    </lineage>
</organism>
<dbReference type="InterPro" id="IPR004358">
    <property type="entry name" value="Sig_transdc_His_kin-like_C"/>
</dbReference>
<name>A0A1G4SZL5_9HYPH</name>
<evidence type="ECO:0000256" key="9">
    <source>
        <dbReference type="ARBA" id="ARBA00022840"/>
    </source>
</evidence>
<evidence type="ECO:0000256" key="4">
    <source>
        <dbReference type="ARBA" id="ARBA00022553"/>
    </source>
</evidence>
<evidence type="ECO:0000313" key="16">
    <source>
        <dbReference type="Proteomes" id="UP000199542"/>
    </source>
</evidence>
<comment type="subcellular location">
    <subcellularLocation>
        <location evidence="2">Membrane</location>
        <topology evidence="2">Multi-pass membrane protein</topology>
    </subcellularLocation>
</comment>
<accession>A0A1G4SZL5</accession>
<dbReference type="InterPro" id="IPR005467">
    <property type="entry name" value="His_kinase_dom"/>
</dbReference>
<dbReference type="SMART" id="SM00388">
    <property type="entry name" value="HisKA"/>
    <property type="match status" value="1"/>
</dbReference>
<dbReference type="PRINTS" id="PR00344">
    <property type="entry name" value="BCTRLSENSOR"/>
</dbReference>
<feature type="transmembrane region" description="Helical" evidence="13">
    <location>
        <begin position="12"/>
        <end position="34"/>
    </location>
</feature>
<evidence type="ECO:0000256" key="12">
    <source>
        <dbReference type="ARBA" id="ARBA00023136"/>
    </source>
</evidence>
<evidence type="ECO:0000256" key="13">
    <source>
        <dbReference type="SAM" id="Phobius"/>
    </source>
</evidence>
<keyword evidence="10 13" id="KW-1133">Transmembrane helix</keyword>
<dbReference type="Proteomes" id="UP000199542">
    <property type="component" value="Unassembled WGS sequence"/>
</dbReference>
<proteinExistence type="predicted"/>
<dbReference type="GO" id="GO:0005524">
    <property type="term" value="F:ATP binding"/>
    <property type="evidence" value="ECO:0007669"/>
    <property type="project" value="UniProtKB-KW"/>
</dbReference>
<evidence type="ECO:0000256" key="6">
    <source>
        <dbReference type="ARBA" id="ARBA00022692"/>
    </source>
</evidence>
<protein>
    <recommendedName>
        <fullName evidence="3">histidine kinase</fullName>
        <ecNumber evidence="3">2.7.13.3</ecNumber>
    </recommendedName>
</protein>
<dbReference type="InterPro" id="IPR036097">
    <property type="entry name" value="HisK_dim/P_sf"/>
</dbReference>
<dbReference type="InterPro" id="IPR050428">
    <property type="entry name" value="TCS_sensor_his_kinase"/>
</dbReference>
<dbReference type="RefSeq" id="WP_092587006.1">
    <property type="nucleotide sequence ID" value="NZ_FMTM01000007.1"/>
</dbReference>
<evidence type="ECO:0000256" key="7">
    <source>
        <dbReference type="ARBA" id="ARBA00022741"/>
    </source>
</evidence>
<keyword evidence="6 13" id="KW-0812">Transmembrane</keyword>
<dbReference type="CDD" id="cd00075">
    <property type="entry name" value="HATPase"/>
    <property type="match status" value="1"/>
</dbReference>
<dbReference type="PROSITE" id="PS50109">
    <property type="entry name" value="HIS_KIN"/>
    <property type="match status" value="1"/>
</dbReference>
<dbReference type="SMART" id="SM00387">
    <property type="entry name" value="HATPase_c"/>
    <property type="match status" value="1"/>
</dbReference>
<dbReference type="Gene3D" id="1.10.287.130">
    <property type="match status" value="1"/>
</dbReference>
<dbReference type="Pfam" id="PF08521">
    <property type="entry name" value="2CSK_N"/>
    <property type="match status" value="1"/>
</dbReference>
<comment type="catalytic activity">
    <reaction evidence="1">
        <text>ATP + protein L-histidine = ADP + protein N-phospho-L-histidine.</text>
        <dbReference type="EC" id="2.7.13.3"/>
    </reaction>
</comment>
<keyword evidence="8 15" id="KW-0418">Kinase</keyword>
<keyword evidence="11" id="KW-0902">Two-component regulatory system</keyword>
<evidence type="ECO:0000313" key="15">
    <source>
        <dbReference type="EMBL" id="SCW74578.1"/>
    </source>
</evidence>
<dbReference type="EC" id="2.7.13.3" evidence="3"/>
<evidence type="ECO:0000256" key="2">
    <source>
        <dbReference type="ARBA" id="ARBA00004141"/>
    </source>
</evidence>
<dbReference type="PANTHER" id="PTHR45436:SF14">
    <property type="entry name" value="SENSOR PROTEIN QSEC"/>
    <property type="match status" value="1"/>
</dbReference>
<dbReference type="Gene3D" id="1.20.5.1040">
    <property type="entry name" value="Sensor protein qsec"/>
    <property type="match status" value="1"/>
</dbReference>
<evidence type="ECO:0000256" key="1">
    <source>
        <dbReference type="ARBA" id="ARBA00000085"/>
    </source>
</evidence>
<dbReference type="CDD" id="cd00082">
    <property type="entry name" value="HisKA"/>
    <property type="match status" value="1"/>
</dbReference>
<evidence type="ECO:0000256" key="5">
    <source>
        <dbReference type="ARBA" id="ARBA00022679"/>
    </source>
</evidence>
<dbReference type="InterPro" id="IPR036890">
    <property type="entry name" value="HATPase_C_sf"/>
</dbReference>
<dbReference type="InterPro" id="IPR003661">
    <property type="entry name" value="HisK_dim/P_dom"/>
</dbReference>
<dbReference type="GO" id="GO:0005886">
    <property type="term" value="C:plasma membrane"/>
    <property type="evidence" value="ECO:0007669"/>
    <property type="project" value="TreeGrafter"/>
</dbReference>
<gene>
    <name evidence="15" type="ORF">SAMN02927900_04491</name>
</gene>
<keyword evidence="5" id="KW-0808">Transferase</keyword>
<evidence type="ECO:0000259" key="14">
    <source>
        <dbReference type="PROSITE" id="PS50109"/>
    </source>
</evidence>
<evidence type="ECO:0000256" key="10">
    <source>
        <dbReference type="ARBA" id="ARBA00022989"/>
    </source>
</evidence>
<dbReference type="GO" id="GO:0000155">
    <property type="term" value="F:phosphorelay sensor kinase activity"/>
    <property type="evidence" value="ECO:0007669"/>
    <property type="project" value="InterPro"/>
</dbReference>
<reference evidence="15 16" key="1">
    <citation type="submission" date="2016-10" db="EMBL/GenBank/DDBJ databases">
        <authorList>
            <person name="de Groot N.N."/>
        </authorList>
    </citation>
    <scope>NUCLEOTIDE SEQUENCE [LARGE SCALE GENOMIC DNA]</scope>
    <source>
        <strain evidence="15 16">CGMCC 1.3401</strain>
    </source>
</reference>
<evidence type="ECO:0000256" key="3">
    <source>
        <dbReference type="ARBA" id="ARBA00012438"/>
    </source>
</evidence>